<proteinExistence type="predicted"/>
<dbReference type="KEGG" id="mth:MTH_1545"/>
<name>O27588_METTH</name>
<reference evidence="2 3" key="1">
    <citation type="journal article" date="1997" name="J. Bacteriol.">
        <title>Complete genome sequence of Methanobacterium thermoautotrophicum deltaH: functional analysis and comparative genomics.</title>
        <authorList>
            <person name="Smith D.R."/>
            <person name="Doucette-Stamm L.A."/>
            <person name="Deloughery C."/>
            <person name="Lee H.-M."/>
            <person name="Dubois J."/>
            <person name="Aldredge T."/>
            <person name="Bashirzadeh R."/>
            <person name="Blakely D."/>
            <person name="Cook R."/>
            <person name="Gilbert K."/>
            <person name="Harrison D."/>
            <person name="Hoang L."/>
            <person name="Keagle P."/>
            <person name="Lumm W."/>
            <person name="Pothier B."/>
            <person name="Qiu D."/>
            <person name="Spadafora R."/>
            <person name="Vicare R."/>
            <person name="Wang Y."/>
            <person name="Wierzbowski J."/>
            <person name="Gibson R."/>
            <person name="Jiwani N."/>
            <person name="Caruso A."/>
            <person name="Bush D."/>
            <person name="Safer H."/>
            <person name="Patwell D."/>
            <person name="Prabhakar S."/>
            <person name="McDougall S."/>
            <person name="Shimer G."/>
            <person name="Goyal A."/>
            <person name="Pietrovski S."/>
            <person name="Church G.M."/>
            <person name="Daniels C.J."/>
            <person name="Mao J.-i."/>
            <person name="Rice P."/>
            <person name="Nolling J."/>
            <person name="Reeve J.N."/>
        </authorList>
    </citation>
    <scope>NUCLEOTIDE SEQUENCE [LARGE SCALE GENOMIC DNA]</scope>
    <source>
        <strain evidence="3">ATCC 29096 / DSM 1053 / JCM 10044 / NBRC 100330 / Delta H</strain>
    </source>
</reference>
<dbReference type="AlphaFoldDB" id="O27588"/>
<dbReference type="Proteomes" id="UP000005223">
    <property type="component" value="Chromosome"/>
</dbReference>
<dbReference type="PROSITE" id="PS50931">
    <property type="entry name" value="HTH_LYSR"/>
    <property type="match status" value="1"/>
</dbReference>
<accession>O27588</accession>
<dbReference type="Gene3D" id="1.10.10.10">
    <property type="entry name" value="Winged helix-like DNA-binding domain superfamily/Winged helix DNA-binding domain"/>
    <property type="match status" value="1"/>
</dbReference>
<protein>
    <submittedName>
        <fullName evidence="2">Conserved protein</fullName>
    </submittedName>
</protein>
<dbReference type="PATRIC" id="fig|187420.15.peg.1508"/>
<sequence length="291" mass="32206">MLKKGVNMDMKPLPGMEINGHRFDHRFFETLRVIGETFSQRRAARVLGVSPQVLNRRVLRAESLLGVKLVRSSGAGSELTPEAMEILGAYLRQIKILEGSGPLMIAAGYISSNLVEAAIEGLGVSASLFSCCDEDSFHLAERSMLDAVFLDDPLQAYRRDLDFVPVAYDHLVLVGRGISDIRDLDGSCFVGVSGSAQRLAWEVLSEAGVEFEVVREVRSPYHAHRIVMNDPELLTFLSASQFSGSDILRDETRHVISAVRCRDREWVDELIEFITGEGQALVAESGFEPLH</sequence>
<evidence type="ECO:0000259" key="1">
    <source>
        <dbReference type="PROSITE" id="PS50931"/>
    </source>
</evidence>
<dbReference type="HOGENOM" id="CLU_971843_0_0_2"/>
<dbReference type="STRING" id="187420.MTH_1545"/>
<dbReference type="PaxDb" id="187420-MTH_1545"/>
<gene>
    <name evidence="2" type="ordered locus">MTH_1545</name>
</gene>
<dbReference type="EMBL" id="AE000666">
    <property type="protein sequence ID" value="AAB86019.1"/>
    <property type="molecule type" value="Genomic_DNA"/>
</dbReference>
<dbReference type="InParanoid" id="O27588"/>
<dbReference type="SUPFAM" id="SSF46785">
    <property type="entry name" value="Winged helix' DNA-binding domain"/>
    <property type="match status" value="1"/>
</dbReference>
<dbReference type="SMR" id="O27588"/>
<dbReference type="EnsemblBacteria" id="AAB86019">
    <property type="protein sequence ID" value="AAB86019"/>
    <property type="gene ID" value="MTH_1545"/>
</dbReference>
<evidence type="ECO:0000313" key="3">
    <source>
        <dbReference type="Proteomes" id="UP000005223"/>
    </source>
</evidence>
<dbReference type="InterPro" id="IPR036390">
    <property type="entry name" value="WH_DNA-bd_sf"/>
</dbReference>
<dbReference type="InterPro" id="IPR036388">
    <property type="entry name" value="WH-like_DNA-bd_sf"/>
</dbReference>
<dbReference type="PIR" id="B69073">
    <property type="entry name" value="B69073"/>
</dbReference>
<organism evidence="2 3">
    <name type="scientific">Methanothermobacter thermautotrophicus (strain ATCC 29096 / DSM 1053 / JCM 10044 / NBRC 100330 / Delta H)</name>
    <name type="common">Methanobacterium thermoautotrophicum</name>
    <dbReference type="NCBI Taxonomy" id="187420"/>
    <lineage>
        <taxon>Archaea</taxon>
        <taxon>Methanobacteriati</taxon>
        <taxon>Methanobacteriota</taxon>
        <taxon>Methanomada group</taxon>
        <taxon>Methanobacteria</taxon>
        <taxon>Methanobacteriales</taxon>
        <taxon>Methanobacteriaceae</taxon>
        <taxon>Methanothermobacter</taxon>
    </lineage>
</organism>
<dbReference type="GO" id="GO:0003700">
    <property type="term" value="F:DNA-binding transcription factor activity"/>
    <property type="evidence" value="ECO:0007669"/>
    <property type="project" value="InterPro"/>
</dbReference>
<evidence type="ECO:0000313" key="2">
    <source>
        <dbReference type="EMBL" id="AAB86019.1"/>
    </source>
</evidence>
<dbReference type="Pfam" id="PF00126">
    <property type="entry name" value="HTH_1"/>
    <property type="match status" value="1"/>
</dbReference>
<feature type="domain" description="HTH lysR-type" evidence="1">
    <location>
        <begin position="28"/>
        <end position="80"/>
    </location>
</feature>
<dbReference type="InterPro" id="IPR000847">
    <property type="entry name" value="LysR_HTH_N"/>
</dbReference>
<keyword evidence="3" id="KW-1185">Reference proteome</keyword>